<protein>
    <recommendedName>
        <fullName evidence="5">MYND-type domain-containing protein</fullName>
    </recommendedName>
</protein>
<dbReference type="EMBL" id="JARKIB010000042">
    <property type="protein sequence ID" value="KAJ7758402.1"/>
    <property type="molecule type" value="Genomic_DNA"/>
</dbReference>
<dbReference type="SUPFAM" id="SSF144232">
    <property type="entry name" value="HIT/MYND zinc finger-like"/>
    <property type="match status" value="1"/>
</dbReference>
<comment type="caution">
    <text evidence="6">The sequence shown here is derived from an EMBL/GenBank/DDBJ whole genome shotgun (WGS) entry which is preliminary data.</text>
</comment>
<proteinExistence type="predicted"/>
<evidence type="ECO:0000256" key="1">
    <source>
        <dbReference type="ARBA" id="ARBA00022723"/>
    </source>
</evidence>
<dbReference type="GO" id="GO:0008270">
    <property type="term" value="F:zinc ion binding"/>
    <property type="evidence" value="ECO:0007669"/>
    <property type="project" value="UniProtKB-KW"/>
</dbReference>
<dbReference type="AlphaFoldDB" id="A0AAD7J741"/>
<sequence length="604" mass="67997">MDPQHAALLRKIGATPSRHIESARHQSHQGLKALIDLAMVWGDVPGMVELGIVDMFLSHLREEKAPPLSGPRREWQLDAEFAHLSVVGLCGMQRFFDNPRYFTEATSVLNSWPGIFRWCSYMYRVRGPQSGPKRTVAVEAIAKLFYCFSRLNLFIKAMISTAGCVELATKLWLDEDLPTGPESTIMGPIQTSTLAILLQCAPVLNQDDIYDRVLSATGQDSDFVVTLLLNRVKKATKKMNPTLGALGLSYHIDLITSLFAPAFRTNFYNAEVIRIVTNAFLELSRIIVQSPTSDAVLMMTSCFNFFDVYLEGDDYPVVVHAVKAGFILAYLDCSPTFHLLTDEVADRAREIFSDTLPQYLVYRSFVEAVNNSMRQLDTPHYKALIARPEVAEVWGPFISTLAKRLPLLEYIHKLKVEGTPLQCDYDQCRKIQAKIEFQACGNCRKVYYCSKACQKLGWKAHRPLCPTMKAEYAGHAEKGRPPSDRPFLHSLARREGDINFAIFHDIAEKQFPDLAHADLMPCIDFTCVPEAYSVKVIRPGAWGHPGVSFPPEVEVDREGKFQHHVAKARASGMTIIQTMVRSGSSIEMLITELHRKAFWEDKST</sequence>
<evidence type="ECO:0000256" key="4">
    <source>
        <dbReference type="PROSITE-ProRule" id="PRU00134"/>
    </source>
</evidence>
<dbReference type="PROSITE" id="PS50865">
    <property type="entry name" value="ZF_MYND_2"/>
    <property type="match status" value="1"/>
</dbReference>
<keyword evidence="2 4" id="KW-0863">Zinc-finger</keyword>
<dbReference type="InterPro" id="IPR002893">
    <property type="entry name" value="Znf_MYND"/>
</dbReference>
<accession>A0AAD7J741</accession>
<evidence type="ECO:0000256" key="3">
    <source>
        <dbReference type="ARBA" id="ARBA00022833"/>
    </source>
</evidence>
<dbReference type="Proteomes" id="UP001215598">
    <property type="component" value="Unassembled WGS sequence"/>
</dbReference>
<evidence type="ECO:0000313" key="7">
    <source>
        <dbReference type="Proteomes" id="UP001215598"/>
    </source>
</evidence>
<keyword evidence="1" id="KW-0479">Metal-binding</keyword>
<evidence type="ECO:0000259" key="5">
    <source>
        <dbReference type="PROSITE" id="PS50865"/>
    </source>
</evidence>
<name>A0AAD7J741_9AGAR</name>
<gene>
    <name evidence="6" type="ORF">B0H16DRAFT_1885376</name>
</gene>
<evidence type="ECO:0000313" key="6">
    <source>
        <dbReference type="EMBL" id="KAJ7758402.1"/>
    </source>
</evidence>
<dbReference type="Gene3D" id="6.10.140.2220">
    <property type="match status" value="1"/>
</dbReference>
<reference evidence="6" key="1">
    <citation type="submission" date="2023-03" db="EMBL/GenBank/DDBJ databases">
        <title>Massive genome expansion in bonnet fungi (Mycena s.s.) driven by repeated elements and novel gene families across ecological guilds.</title>
        <authorList>
            <consortium name="Lawrence Berkeley National Laboratory"/>
            <person name="Harder C.B."/>
            <person name="Miyauchi S."/>
            <person name="Viragh M."/>
            <person name="Kuo A."/>
            <person name="Thoen E."/>
            <person name="Andreopoulos B."/>
            <person name="Lu D."/>
            <person name="Skrede I."/>
            <person name="Drula E."/>
            <person name="Henrissat B."/>
            <person name="Morin E."/>
            <person name="Kohler A."/>
            <person name="Barry K."/>
            <person name="LaButti K."/>
            <person name="Morin E."/>
            <person name="Salamov A."/>
            <person name="Lipzen A."/>
            <person name="Mereny Z."/>
            <person name="Hegedus B."/>
            <person name="Baldrian P."/>
            <person name="Stursova M."/>
            <person name="Weitz H."/>
            <person name="Taylor A."/>
            <person name="Grigoriev I.V."/>
            <person name="Nagy L.G."/>
            <person name="Martin F."/>
            <person name="Kauserud H."/>
        </authorList>
    </citation>
    <scope>NUCLEOTIDE SEQUENCE</scope>
    <source>
        <strain evidence="6">CBHHK182m</strain>
    </source>
</reference>
<feature type="domain" description="MYND-type" evidence="5">
    <location>
        <begin position="425"/>
        <end position="465"/>
    </location>
</feature>
<keyword evidence="7" id="KW-1185">Reference proteome</keyword>
<evidence type="ECO:0000256" key="2">
    <source>
        <dbReference type="ARBA" id="ARBA00022771"/>
    </source>
</evidence>
<keyword evidence="3" id="KW-0862">Zinc</keyword>
<organism evidence="6 7">
    <name type="scientific">Mycena metata</name>
    <dbReference type="NCBI Taxonomy" id="1033252"/>
    <lineage>
        <taxon>Eukaryota</taxon>
        <taxon>Fungi</taxon>
        <taxon>Dikarya</taxon>
        <taxon>Basidiomycota</taxon>
        <taxon>Agaricomycotina</taxon>
        <taxon>Agaricomycetes</taxon>
        <taxon>Agaricomycetidae</taxon>
        <taxon>Agaricales</taxon>
        <taxon>Marasmiineae</taxon>
        <taxon>Mycenaceae</taxon>
        <taxon>Mycena</taxon>
    </lineage>
</organism>
<dbReference type="Pfam" id="PF01753">
    <property type="entry name" value="zf-MYND"/>
    <property type="match status" value="1"/>
</dbReference>